<dbReference type="EMBL" id="CP023483">
    <property type="protein sequence ID" value="ATF25345.1"/>
    <property type="molecule type" value="Genomic_DNA"/>
</dbReference>
<protein>
    <recommendedName>
        <fullName evidence="3">Phage protein</fullName>
    </recommendedName>
</protein>
<sequence>MSVDIKGIKEVENQLAKMFGRDEMLGIVDNALTQASKPFVSELEKNFDTFKDTGASKDEITVNEPIYKNGVRTIVVNWRGSKDRYRLIHLNEFGYTKNGKKILPRGVGAIARSLRSSESVYFKVVKEELSKKL</sequence>
<dbReference type="Proteomes" id="UP000243591">
    <property type="component" value="Chromosome"/>
</dbReference>
<evidence type="ECO:0008006" key="3">
    <source>
        <dbReference type="Google" id="ProtNLM"/>
    </source>
</evidence>
<evidence type="ECO:0000313" key="2">
    <source>
        <dbReference type="Proteomes" id="UP000243591"/>
    </source>
</evidence>
<dbReference type="AlphaFoldDB" id="A0A1D2LTR6"/>
<reference evidence="1 2" key="1">
    <citation type="submission" date="2017-09" db="EMBL/GenBank/DDBJ databases">
        <title>Complete Genome Sequences of Two Strains of the Meat Spoilage Bacterium Brochothrix thermosphacta Isolated from Ground Chicken.</title>
        <authorList>
            <person name="Paoli G.C."/>
            <person name="Wijey C."/>
            <person name="Chen C.-Y."/>
            <person name="Nguyen L."/>
            <person name="Yan X."/>
            <person name="Irwin P.L."/>
        </authorList>
    </citation>
    <scope>NUCLEOTIDE SEQUENCE [LARGE SCALE GENOMIC DNA]</scope>
    <source>
        <strain evidence="1 2">BI</strain>
    </source>
</reference>
<proteinExistence type="predicted"/>
<gene>
    <name evidence="1" type="ORF">CNY62_02450</name>
</gene>
<dbReference type="RefSeq" id="WP_069133604.1">
    <property type="nucleotide sequence ID" value="NZ_CBCPJR010000004.1"/>
</dbReference>
<accession>A0A1D2LTR6</accession>
<organism evidence="1 2">
    <name type="scientific">Brochothrix thermosphacta</name>
    <name type="common">Microbacterium thermosphactum</name>
    <dbReference type="NCBI Taxonomy" id="2756"/>
    <lineage>
        <taxon>Bacteria</taxon>
        <taxon>Bacillati</taxon>
        <taxon>Bacillota</taxon>
        <taxon>Bacilli</taxon>
        <taxon>Bacillales</taxon>
        <taxon>Listeriaceae</taxon>
        <taxon>Brochothrix</taxon>
    </lineage>
</organism>
<name>A0A1D2LTR6_BROTH</name>
<keyword evidence="2" id="KW-1185">Reference proteome</keyword>
<evidence type="ECO:0000313" key="1">
    <source>
        <dbReference type="EMBL" id="ATF25345.1"/>
    </source>
</evidence>
<dbReference type="KEGG" id="bths:CNY62_02450"/>
<dbReference type="OrthoDB" id="2242464at2"/>